<keyword evidence="16" id="KW-1185">Reference proteome</keyword>
<comment type="subcellular location">
    <subcellularLocation>
        <location evidence="2">Endoplasmic reticulum lumen</location>
    </subcellularLocation>
</comment>
<evidence type="ECO:0000256" key="3">
    <source>
        <dbReference type="ARBA" id="ARBA00006347"/>
    </source>
</evidence>
<dbReference type="GO" id="GO:0034976">
    <property type="term" value="P:response to endoplasmic reticulum stress"/>
    <property type="evidence" value="ECO:0007669"/>
    <property type="project" value="TreeGrafter"/>
</dbReference>
<dbReference type="PANTHER" id="PTHR18929">
    <property type="entry name" value="PROTEIN DISULFIDE ISOMERASE"/>
    <property type="match status" value="1"/>
</dbReference>
<name>A0A9P0CMB4_9CUCU</name>
<comment type="similarity">
    <text evidence="3 12">Belongs to the protein disulfide isomerase family.</text>
</comment>
<dbReference type="PROSITE" id="PS51352">
    <property type="entry name" value="THIOREDOXIN_2"/>
    <property type="match status" value="2"/>
</dbReference>
<dbReference type="Pfam" id="PF13848">
    <property type="entry name" value="Thioredoxin_6"/>
    <property type="match status" value="1"/>
</dbReference>
<dbReference type="FunFam" id="3.40.30.10:FF:000077">
    <property type="entry name" value="Protein disulfide-isomerase"/>
    <property type="match status" value="1"/>
</dbReference>
<evidence type="ECO:0000256" key="9">
    <source>
        <dbReference type="ARBA" id="ARBA00023235"/>
    </source>
</evidence>
<evidence type="ECO:0000256" key="1">
    <source>
        <dbReference type="ARBA" id="ARBA00001182"/>
    </source>
</evidence>
<dbReference type="GO" id="GO:0006457">
    <property type="term" value="P:protein folding"/>
    <property type="evidence" value="ECO:0007669"/>
    <property type="project" value="TreeGrafter"/>
</dbReference>
<dbReference type="CDD" id="cd03073">
    <property type="entry name" value="PDI_b'_ERp72_ERp57"/>
    <property type="match status" value="1"/>
</dbReference>
<dbReference type="EMBL" id="OV651826">
    <property type="protein sequence ID" value="CAH1103163.1"/>
    <property type="molecule type" value="Genomic_DNA"/>
</dbReference>
<evidence type="ECO:0000256" key="2">
    <source>
        <dbReference type="ARBA" id="ARBA00004319"/>
    </source>
</evidence>
<feature type="chain" id="PRO_5040531704" description="Protein disulfide-isomerase" evidence="13">
    <location>
        <begin position="19"/>
        <end position="491"/>
    </location>
</feature>
<evidence type="ECO:0000256" key="7">
    <source>
        <dbReference type="ARBA" id="ARBA00022824"/>
    </source>
</evidence>
<evidence type="ECO:0000256" key="5">
    <source>
        <dbReference type="ARBA" id="ARBA00022729"/>
    </source>
</evidence>
<dbReference type="GO" id="GO:0005788">
    <property type="term" value="C:endoplasmic reticulum lumen"/>
    <property type="evidence" value="ECO:0007669"/>
    <property type="project" value="UniProtKB-SubCell"/>
</dbReference>
<gene>
    <name evidence="15" type="ORF">PSYICH_LOCUS4166</name>
</gene>
<feature type="signal peptide" evidence="13">
    <location>
        <begin position="1"/>
        <end position="18"/>
    </location>
</feature>
<evidence type="ECO:0000259" key="14">
    <source>
        <dbReference type="PROSITE" id="PS51352"/>
    </source>
</evidence>
<dbReference type="InterPro" id="IPR017937">
    <property type="entry name" value="Thioredoxin_CS"/>
</dbReference>
<dbReference type="PROSITE" id="PS51257">
    <property type="entry name" value="PROKAR_LIPOPROTEIN"/>
    <property type="match status" value="1"/>
</dbReference>
<accession>A0A9P0CMB4</accession>
<dbReference type="InterPro" id="IPR005788">
    <property type="entry name" value="PDI_thioredoxin-like_dom"/>
</dbReference>
<keyword evidence="10 11" id="KW-0676">Redox-active center</keyword>
<evidence type="ECO:0000256" key="8">
    <source>
        <dbReference type="ARBA" id="ARBA00023157"/>
    </source>
</evidence>
<keyword evidence="5 13" id="KW-0732">Signal</keyword>
<evidence type="ECO:0000256" key="10">
    <source>
        <dbReference type="ARBA" id="ARBA00023284"/>
    </source>
</evidence>
<dbReference type="AlphaFoldDB" id="A0A9P0CMB4"/>
<evidence type="ECO:0000256" key="6">
    <source>
        <dbReference type="ARBA" id="ARBA00022737"/>
    </source>
</evidence>
<dbReference type="PROSITE" id="PS00194">
    <property type="entry name" value="THIOREDOXIN_1"/>
    <property type="match status" value="2"/>
</dbReference>
<dbReference type="SUPFAM" id="SSF52833">
    <property type="entry name" value="Thioredoxin-like"/>
    <property type="match status" value="4"/>
</dbReference>
<feature type="disulfide bond" description="Redox-active" evidence="11">
    <location>
        <begin position="394"/>
        <end position="397"/>
    </location>
</feature>
<evidence type="ECO:0000256" key="11">
    <source>
        <dbReference type="PIRSR" id="PIRSR605792-51"/>
    </source>
</evidence>
<evidence type="ECO:0000256" key="4">
    <source>
        <dbReference type="ARBA" id="ARBA00012723"/>
    </source>
</evidence>
<keyword evidence="9 13" id="KW-0413">Isomerase</keyword>
<sequence>MFLLKIFAISLIIYSCSAREEDVLDLGDSDFESKIAEHETALVMFYAPWCGHCKRLKPEYAKAAEDLLRNDPPVAMVKVDCTEAGKETCNKHSVSGYPTLKIFRNGEVSQDYNGPREAPGIVKYMKAQVGPSSSELKTSECLKNLLANEKESVLVGFFEKESDLKAAFLKVADKLREKVKFAHTSFKELLDTQKVKDGLVLFRPVHLQNKFEDNSVKYTGPADAADIQKFITKNFHGLVGHRKPDNKQEFENPLFVAYYSVDYVKNPKGTNYWRNRILKVAKDFIGKANFAVSANDEFQHELNEFGLDYVKGDKPVVTARDAKNQKFILKDFSVEGLDVFVNDVLEGALEPYLKSEAIPESNDQPLKVAVAKNFDEVVVNNGKDVLIEFYAPWCGHCKKLAPIFDELAEKLKDEDVAIVKMDATANDVPTPYEVRGFPTLFWVPKDSKDSPVKYEEGREVDDFVKYIAKHATNELKGYDRSGSPKADKTEL</sequence>
<dbReference type="GO" id="GO:0003756">
    <property type="term" value="F:protein disulfide isomerase activity"/>
    <property type="evidence" value="ECO:0007669"/>
    <property type="project" value="UniProtKB-EC"/>
</dbReference>
<dbReference type="CDD" id="cd02961">
    <property type="entry name" value="PDI_a_family"/>
    <property type="match status" value="1"/>
</dbReference>
<dbReference type="InterPro" id="IPR013766">
    <property type="entry name" value="Thioredoxin_domain"/>
</dbReference>
<dbReference type="FunFam" id="3.40.30.10:FF:000303">
    <property type="entry name" value="Protein disulfide-isomerase"/>
    <property type="match status" value="1"/>
</dbReference>
<dbReference type="Gene3D" id="3.40.30.10">
    <property type="entry name" value="Glutaredoxin"/>
    <property type="match status" value="4"/>
</dbReference>
<keyword evidence="8 11" id="KW-1015">Disulfide bond</keyword>
<dbReference type="NCBIfam" id="TIGR01126">
    <property type="entry name" value="pdi_dom"/>
    <property type="match status" value="1"/>
</dbReference>
<proteinExistence type="inferred from homology"/>
<organism evidence="15 16">
    <name type="scientific">Psylliodes chrysocephalus</name>
    <dbReference type="NCBI Taxonomy" id="3402493"/>
    <lineage>
        <taxon>Eukaryota</taxon>
        <taxon>Metazoa</taxon>
        <taxon>Ecdysozoa</taxon>
        <taxon>Arthropoda</taxon>
        <taxon>Hexapoda</taxon>
        <taxon>Insecta</taxon>
        <taxon>Pterygota</taxon>
        <taxon>Neoptera</taxon>
        <taxon>Endopterygota</taxon>
        <taxon>Coleoptera</taxon>
        <taxon>Polyphaga</taxon>
        <taxon>Cucujiformia</taxon>
        <taxon>Chrysomeloidea</taxon>
        <taxon>Chrysomelidae</taxon>
        <taxon>Galerucinae</taxon>
        <taxon>Alticini</taxon>
        <taxon>Psylliodes</taxon>
    </lineage>
</organism>
<protein>
    <recommendedName>
        <fullName evidence="4 13">Protein disulfide-isomerase</fullName>
        <ecNumber evidence="4 13">5.3.4.1</ecNumber>
    </recommendedName>
</protein>
<keyword evidence="6" id="KW-0677">Repeat</keyword>
<dbReference type="EC" id="5.3.4.1" evidence="4 13"/>
<feature type="disulfide bond" description="Redox-active" evidence="11">
    <location>
        <begin position="50"/>
        <end position="53"/>
    </location>
</feature>
<evidence type="ECO:0000256" key="13">
    <source>
        <dbReference type="RuleBase" id="RU361130"/>
    </source>
</evidence>
<dbReference type="NCBIfam" id="TIGR01130">
    <property type="entry name" value="ER_PDI_fam"/>
    <property type="match status" value="1"/>
</dbReference>
<evidence type="ECO:0000313" key="16">
    <source>
        <dbReference type="Proteomes" id="UP001153636"/>
    </source>
</evidence>
<evidence type="ECO:0000256" key="12">
    <source>
        <dbReference type="RuleBase" id="RU004208"/>
    </source>
</evidence>
<feature type="domain" description="Thioredoxin" evidence="14">
    <location>
        <begin position="7"/>
        <end position="130"/>
    </location>
</feature>
<reference evidence="15" key="1">
    <citation type="submission" date="2022-01" db="EMBL/GenBank/DDBJ databases">
        <authorList>
            <person name="King R."/>
        </authorList>
    </citation>
    <scope>NUCLEOTIDE SEQUENCE</scope>
</reference>
<dbReference type="InterPro" id="IPR005792">
    <property type="entry name" value="Prot_disulphide_isomerase"/>
</dbReference>
<dbReference type="Pfam" id="PF00085">
    <property type="entry name" value="Thioredoxin"/>
    <property type="match status" value="2"/>
</dbReference>
<dbReference type="OrthoDB" id="427280at2759"/>
<dbReference type="PRINTS" id="PR00421">
    <property type="entry name" value="THIOREDOXIN"/>
</dbReference>
<dbReference type="FunFam" id="3.40.30.10:FF:000017">
    <property type="entry name" value="Protein disulfide-isomerase A4"/>
    <property type="match status" value="1"/>
</dbReference>
<dbReference type="FunFam" id="3.40.30.10:FF:000045">
    <property type="entry name" value="Disulfide-isomerase A3"/>
    <property type="match status" value="1"/>
</dbReference>
<evidence type="ECO:0000313" key="15">
    <source>
        <dbReference type="EMBL" id="CAH1103163.1"/>
    </source>
</evidence>
<comment type="catalytic activity">
    <reaction evidence="1 13">
        <text>Catalyzes the rearrangement of -S-S- bonds in proteins.</text>
        <dbReference type="EC" id="5.3.4.1"/>
    </reaction>
</comment>
<dbReference type="CDD" id="cd02995">
    <property type="entry name" value="PDI_a_PDI_a'_C"/>
    <property type="match status" value="1"/>
</dbReference>
<dbReference type="PANTHER" id="PTHR18929:SF132">
    <property type="entry name" value="PROTEIN DISULFIDE-ISOMERASE A3"/>
    <property type="match status" value="1"/>
</dbReference>
<feature type="domain" description="Thioredoxin" evidence="14">
    <location>
        <begin position="344"/>
        <end position="472"/>
    </location>
</feature>
<dbReference type="Proteomes" id="UP001153636">
    <property type="component" value="Chromosome 14"/>
</dbReference>
<dbReference type="InterPro" id="IPR036249">
    <property type="entry name" value="Thioredoxin-like_sf"/>
</dbReference>
<keyword evidence="7" id="KW-0256">Endoplasmic reticulum</keyword>